<dbReference type="PANTHER" id="PTHR15913:SF0">
    <property type="entry name" value="MASPARDIN"/>
    <property type="match status" value="1"/>
</dbReference>
<dbReference type="InterPro" id="IPR029058">
    <property type="entry name" value="AB_hydrolase_fold"/>
</dbReference>
<dbReference type="GO" id="GO:0005737">
    <property type="term" value="C:cytoplasm"/>
    <property type="evidence" value="ECO:0007669"/>
    <property type="project" value="UniProtKB-SubCell"/>
</dbReference>
<dbReference type="AlphaFoldDB" id="A0A4P7DA39"/>
<accession>A0A4P7DA39</accession>
<dbReference type="PANTHER" id="PTHR15913">
    <property type="entry name" value="ACID CLUSTER PROTEIN 33"/>
    <property type="match status" value="1"/>
</dbReference>
<dbReference type="InterPro" id="IPR000073">
    <property type="entry name" value="AB_hydrolase_1"/>
</dbReference>
<evidence type="ECO:0000256" key="3">
    <source>
        <dbReference type="ARBA" id="ARBA00022490"/>
    </source>
</evidence>
<dbReference type="KEGG" id="ppai:E1956_42460"/>
<evidence type="ECO:0000259" key="4">
    <source>
        <dbReference type="Pfam" id="PF12697"/>
    </source>
</evidence>
<evidence type="ECO:0000313" key="6">
    <source>
        <dbReference type="Proteomes" id="UP000295727"/>
    </source>
</evidence>
<sequence>MEQGWMAIKDQGRRGHNFILNRAYDQELGGVQERLSRFQSEWPERHIDIGGAIWSYRRTGDSTCPLVMLPGVQGGGDMFFEIGLKLGRQLDMLTVTAPPIVGVRDLADAQAQFLHSLEIPHVDLFGSSLGGYIAQVFTIRYPHLVRRLFLSNTFVDAAPFLATQPPLAAISRMPASYLVNSNLKSMLGAPAFDSGERALHAVLQTLVGTTQSPESYKARVLTLLGAVPVSRVPLADNEVVLIDDDADPEILPQMRSTIRERYRNGRRYTIEHGGHLPAVQRPSAVIDVICAELLSEPLSNM</sequence>
<dbReference type="Pfam" id="PF12697">
    <property type="entry name" value="Abhydrolase_6"/>
    <property type="match status" value="1"/>
</dbReference>
<comment type="subcellular location">
    <subcellularLocation>
        <location evidence="1">Cytoplasm</location>
    </subcellularLocation>
</comment>
<name>A0A4P7DA39_9BURK</name>
<protein>
    <recommendedName>
        <fullName evidence="2">Maspardin</fullName>
    </recommendedName>
</protein>
<keyword evidence="5" id="KW-0378">Hydrolase</keyword>
<keyword evidence="3" id="KW-0963">Cytoplasm</keyword>
<dbReference type="InterPro" id="IPR026151">
    <property type="entry name" value="Maspardin"/>
</dbReference>
<reference evidence="5 6" key="1">
    <citation type="submission" date="2019-03" db="EMBL/GenBank/DDBJ databases">
        <title>Paraburkholderia sp. 7MH5, isolated from subtropical forest soil.</title>
        <authorList>
            <person name="Gao Z.-H."/>
            <person name="Qiu L.-H."/>
        </authorList>
    </citation>
    <scope>NUCLEOTIDE SEQUENCE [LARGE SCALE GENOMIC DNA]</scope>
    <source>
        <strain evidence="5 6">7MH5</strain>
    </source>
</reference>
<organism evidence="5 6">
    <name type="scientific">Paraburkholderia pallida</name>
    <dbReference type="NCBI Taxonomy" id="2547399"/>
    <lineage>
        <taxon>Bacteria</taxon>
        <taxon>Pseudomonadati</taxon>
        <taxon>Pseudomonadota</taxon>
        <taxon>Betaproteobacteria</taxon>
        <taxon>Burkholderiales</taxon>
        <taxon>Burkholderiaceae</taxon>
        <taxon>Paraburkholderia</taxon>
    </lineage>
</organism>
<dbReference type="Gene3D" id="3.40.50.1820">
    <property type="entry name" value="alpha/beta hydrolase"/>
    <property type="match status" value="1"/>
</dbReference>
<proteinExistence type="predicted"/>
<dbReference type="Proteomes" id="UP000295727">
    <property type="component" value="Chromosome 4"/>
</dbReference>
<evidence type="ECO:0000256" key="2">
    <source>
        <dbReference type="ARBA" id="ARBA00020148"/>
    </source>
</evidence>
<evidence type="ECO:0000313" key="5">
    <source>
        <dbReference type="EMBL" id="QBR03754.1"/>
    </source>
</evidence>
<gene>
    <name evidence="5" type="ORF">E1956_42460</name>
</gene>
<dbReference type="EMBL" id="CP038151">
    <property type="protein sequence ID" value="QBR03754.1"/>
    <property type="molecule type" value="Genomic_DNA"/>
</dbReference>
<evidence type="ECO:0000256" key="1">
    <source>
        <dbReference type="ARBA" id="ARBA00004496"/>
    </source>
</evidence>
<keyword evidence="6" id="KW-1185">Reference proteome</keyword>
<feature type="domain" description="AB hydrolase-1" evidence="4">
    <location>
        <begin position="97"/>
        <end position="287"/>
    </location>
</feature>
<dbReference type="SUPFAM" id="SSF53474">
    <property type="entry name" value="alpha/beta-Hydrolases"/>
    <property type="match status" value="1"/>
</dbReference>
<dbReference type="OrthoDB" id="9793083at2"/>
<dbReference type="GO" id="GO:0016787">
    <property type="term" value="F:hydrolase activity"/>
    <property type="evidence" value="ECO:0007669"/>
    <property type="project" value="UniProtKB-KW"/>
</dbReference>